<evidence type="ECO:0000313" key="3">
    <source>
        <dbReference type="EMBL" id="VGO12114.1"/>
    </source>
</evidence>
<feature type="domain" description="DUF2326" evidence="2">
    <location>
        <begin position="455"/>
        <end position="596"/>
    </location>
</feature>
<dbReference type="InterPro" id="IPR018760">
    <property type="entry name" value="DUF2326"/>
</dbReference>
<sequence>MKLSRLYTNLPELFEPIDFGDGLNAILARVQYPKDPNKHSHCLGKSLLIEVIDFGLLCNMGKNHFLKTQRTRFGKFTFYLELRTHVGGYITIRRSVSEPTKISFKRHSSSHQDFSCLDDLQWDHARITFKRARVMLDGFLGLTSIKPWEYRKGVTYFLRSQKDYGDVFQLAKFSRGKHADWKPYLADILGFNGKLVKAKYKADDFVLELEQKQEQLQAEVTVSAPEFEKLKANVAVLRDGVKAKVEALDRFDFHSQEADLAKSTAEQVEADLAEVNTLVYNARHDLAQIDRGLQENVEFNLADVKRVFAEAELAFPGQLSKDYDELVEFNHRILQERKTNLKRRASDLRQTVRDYEATSSKLSEQRRKALAVLGGTDSLRKYKDLQKRLDEDRAALALMEQKLKKVAEISSLSEKIHNAKIARDNLAFDIERMVGMARGGIPIYEEISRNFSRIVEEVLHRTAVFYVQLNGKGNLDFIAQFTDPRSETTEEHRGNTFKQILCMAFDLAVLIAYREDPFYHFVYHDGGLEQKQDKVKRALLKIVRDTVEKHGIQYIFSTLDEDLPTEVGEEELNPQASELVLELHDGGPDGRLFKMERF</sequence>
<proteinExistence type="predicted"/>
<evidence type="ECO:0000259" key="2">
    <source>
        <dbReference type="Pfam" id="PF10088"/>
    </source>
</evidence>
<accession>A0A6C2TX85</accession>
<gene>
    <name evidence="3" type="ORF">PDESU_00664</name>
</gene>
<name>A0A6C2TX85_PONDE</name>
<reference evidence="3 4" key="1">
    <citation type="submission" date="2019-04" db="EMBL/GenBank/DDBJ databases">
        <authorList>
            <person name="Van Vliet M D."/>
        </authorList>
    </citation>
    <scope>NUCLEOTIDE SEQUENCE [LARGE SCALE GENOMIC DNA]</scope>
    <source>
        <strain evidence="3 4">F1</strain>
    </source>
</reference>
<dbReference type="EMBL" id="CAAHFG010000001">
    <property type="protein sequence ID" value="VGO12114.1"/>
    <property type="molecule type" value="Genomic_DNA"/>
</dbReference>
<organism evidence="3 4">
    <name type="scientific">Pontiella desulfatans</name>
    <dbReference type="NCBI Taxonomy" id="2750659"/>
    <lineage>
        <taxon>Bacteria</taxon>
        <taxon>Pseudomonadati</taxon>
        <taxon>Kiritimatiellota</taxon>
        <taxon>Kiritimatiellia</taxon>
        <taxon>Kiritimatiellales</taxon>
        <taxon>Pontiellaceae</taxon>
        <taxon>Pontiella</taxon>
    </lineage>
</organism>
<evidence type="ECO:0000313" key="4">
    <source>
        <dbReference type="Proteomes" id="UP000366872"/>
    </source>
</evidence>
<keyword evidence="4" id="KW-1185">Reference proteome</keyword>
<dbReference type="Proteomes" id="UP000366872">
    <property type="component" value="Unassembled WGS sequence"/>
</dbReference>
<evidence type="ECO:0000256" key="1">
    <source>
        <dbReference type="SAM" id="Coils"/>
    </source>
</evidence>
<keyword evidence="1" id="KW-0175">Coiled coil</keyword>
<protein>
    <recommendedName>
        <fullName evidence="2">DUF2326 domain-containing protein</fullName>
    </recommendedName>
</protein>
<feature type="coiled-coil region" evidence="1">
    <location>
        <begin position="331"/>
        <end position="402"/>
    </location>
</feature>
<dbReference type="RefSeq" id="WP_136077810.1">
    <property type="nucleotide sequence ID" value="NZ_CAAHFG010000001.1"/>
</dbReference>
<dbReference type="Pfam" id="PF10088">
    <property type="entry name" value="DUF2326"/>
    <property type="match status" value="1"/>
</dbReference>
<dbReference type="AlphaFoldDB" id="A0A6C2TX85"/>